<reference evidence="1" key="1">
    <citation type="submission" date="2021-02" db="EMBL/GenBank/DDBJ databases">
        <authorList>
            <consortium name="DOE Joint Genome Institute"/>
            <person name="Ahrendt S."/>
            <person name="Looney B.P."/>
            <person name="Miyauchi S."/>
            <person name="Morin E."/>
            <person name="Drula E."/>
            <person name="Courty P.E."/>
            <person name="Chicoki N."/>
            <person name="Fauchery L."/>
            <person name="Kohler A."/>
            <person name="Kuo A."/>
            <person name="Labutti K."/>
            <person name="Pangilinan J."/>
            <person name="Lipzen A."/>
            <person name="Riley R."/>
            <person name="Andreopoulos W."/>
            <person name="He G."/>
            <person name="Johnson J."/>
            <person name="Barry K.W."/>
            <person name="Grigoriev I.V."/>
            <person name="Nagy L."/>
            <person name="Hibbett D."/>
            <person name="Henrissat B."/>
            <person name="Matheny P.B."/>
            <person name="Labbe J."/>
            <person name="Martin F."/>
        </authorList>
    </citation>
    <scope>NUCLEOTIDE SEQUENCE</scope>
    <source>
        <strain evidence="1">FP105234-sp</strain>
    </source>
</reference>
<protein>
    <submittedName>
        <fullName evidence="1">CoA-transferase family III</fullName>
    </submittedName>
</protein>
<name>A0ACB8RLX1_9AGAM</name>
<organism evidence="1 2">
    <name type="scientific">Auriscalpium vulgare</name>
    <dbReference type="NCBI Taxonomy" id="40419"/>
    <lineage>
        <taxon>Eukaryota</taxon>
        <taxon>Fungi</taxon>
        <taxon>Dikarya</taxon>
        <taxon>Basidiomycota</taxon>
        <taxon>Agaricomycotina</taxon>
        <taxon>Agaricomycetes</taxon>
        <taxon>Russulales</taxon>
        <taxon>Auriscalpiaceae</taxon>
        <taxon>Auriscalpium</taxon>
    </lineage>
</organism>
<comment type="caution">
    <text evidence="1">The sequence shown here is derived from an EMBL/GenBank/DDBJ whole genome shotgun (WGS) entry which is preliminary data.</text>
</comment>
<sequence>MTPLLKTAGPLCGVTVVEFAGLAPVPFAGLILADFGANVIRIDRPVSSHAPVSPDFLCRNKRSLAIDLKDPRGLETIKRLIRRADVLIDSFRPGVLEKMGLGPDVWLGSSGQNGNLVFARLPGFKQGGPNSDRAGHDINYLALSGVLSLLPGTSERPSFPLNLLADFAGGGLICAMGVLFALIERQRSGKGQVVDADMVSGTRYVATFPMLHAALQSSVVASSESPRQSNLLDGGAPFYNVYTCADERHVAVGCLEPQFFRIFLDRFLIALPSHWLKKQSWIPDIASHGRKEEWPVFRKFMDKAFRLKPRDEWAAVFHGVDACVTPVLDPMEAAALAAPGDASLVPSPSPSLSRTPATAHLPFPDVLLPGQHSKEVLLEAGLHADEVADLVKAGIVGIASQAQRSKL</sequence>
<dbReference type="EMBL" id="MU275967">
    <property type="protein sequence ID" value="KAI0044920.1"/>
    <property type="molecule type" value="Genomic_DNA"/>
</dbReference>
<accession>A0ACB8RLX1</accession>
<proteinExistence type="predicted"/>
<reference evidence="1" key="2">
    <citation type="journal article" date="2022" name="New Phytol.">
        <title>Evolutionary transition to the ectomycorrhizal habit in the genomes of a hyperdiverse lineage of mushroom-forming fungi.</title>
        <authorList>
            <person name="Looney B."/>
            <person name="Miyauchi S."/>
            <person name="Morin E."/>
            <person name="Drula E."/>
            <person name="Courty P.E."/>
            <person name="Kohler A."/>
            <person name="Kuo A."/>
            <person name="LaButti K."/>
            <person name="Pangilinan J."/>
            <person name="Lipzen A."/>
            <person name="Riley R."/>
            <person name="Andreopoulos W."/>
            <person name="He G."/>
            <person name="Johnson J."/>
            <person name="Nolan M."/>
            <person name="Tritt A."/>
            <person name="Barry K.W."/>
            <person name="Grigoriev I.V."/>
            <person name="Nagy L.G."/>
            <person name="Hibbett D."/>
            <person name="Henrissat B."/>
            <person name="Matheny P.B."/>
            <person name="Labbe J."/>
            <person name="Martin F.M."/>
        </authorList>
    </citation>
    <scope>NUCLEOTIDE SEQUENCE</scope>
    <source>
        <strain evidence="1">FP105234-sp</strain>
    </source>
</reference>
<dbReference type="Proteomes" id="UP000814033">
    <property type="component" value="Unassembled WGS sequence"/>
</dbReference>
<keyword evidence="2" id="KW-1185">Reference proteome</keyword>
<gene>
    <name evidence="1" type="ORF">FA95DRAFT_1597128</name>
</gene>
<evidence type="ECO:0000313" key="1">
    <source>
        <dbReference type="EMBL" id="KAI0044920.1"/>
    </source>
</evidence>
<evidence type="ECO:0000313" key="2">
    <source>
        <dbReference type="Proteomes" id="UP000814033"/>
    </source>
</evidence>